<dbReference type="InterPro" id="IPR022312">
    <property type="entry name" value="DNA_pol_X"/>
</dbReference>
<dbReference type="GO" id="GO:0003887">
    <property type="term" value="F:DNA-directed DNA polymerase activity"/>
    <property type="evidence" value="ECO:0007669"/>
    <property type="project" value="InterPro"/>
</dbReference>
<evidence type="ECO:0000313" key="2">
    <source>
        <dbReference type="Proteomes" id="UP000694044"/>
    </source>
</evidence>
<accession>A0A8T1WD59</accession>
<protein>
    <recommendedName>
        <fullName evidence="3">DNA polymerase</fullName>
    </recommendedName>
</protein>
<comment type="caution">
    <text evidence="1">The sequence shown here is derived from an EMBL/GenBank/DDBJ whole genome shotgun (WGS) entry which is preliminary data.</text>
</comment>
<dbReference type="PANTHER" id="PTHR11276">
    <property type="entry name" value="DNA POLYMERASE TYPE-X FAMILY MEMBER"/>
    <property type="match status" value="1"/>
</dbReference>
<organism evidence="1 2">
    <name type="scientific">Phytophthora pseudosyringae</name>
    <dbReference type="NCBI Taxonomy" id="221518"/>
    <lineage>
        <taxon>Eukaryota</taxon>
        <taxon>Sar</taxon>
        <taxon>Stramenopiles</taxon>
        <taxon>Oomycota</taxon>
        <taxon>Peronosporomycetes</taxon>
        <taxon>Peronosporales</taxon>
        <taxon>Peronosporaceae</taxon>
        <taxon>Phytophthora</taxon>
    </lineage>
</organism>
<dbReference type="GO" id="GO:0006303">
    <property type="term" value="P:double-strand break repair via nonhomologous end joining"/>
    <property type="evidence" value="ECO:0007669"/>
    <property type="project" value="TreeGrafter"/>
</dbReference>
<evidence type="ECO:0008006" key="3">
    <source>
        <dbReference type="Google" id="ProtNLM"/>
    </source>
</evidence>
<dbReference type="EMBL" id="JAGDFM010000022">
    <property type="protein sequence ID" value="KAG7391316.1"/>
    <property type="molecule type" value="Genomic_DNA"/>
</dbReference>
<proteinExistence type="predicted"/>
<reference evidence="1" key="1">
    <citation type="submission" date="2021-02" db="EMBL/GenBank/DDBJ databases">
        <authorList>
            <person name="Palmer J.M."/>
        </authorList>
    </citation>
    <scope>NUCLEOTIDE SEQUENCE</scope>
    <source>
        <strain evidence="1">SCRP734</strain>
    </source>
</reference>
<dbReference type="PANTHER" id="PTHR11276:SF28">
    <property type="entry name" value="DNA POLYMERASE LAMBDA"/>
    <property type="match status" value="1"/>
</dbReference>
<dbReference type="GO" id="GO:0005634">
    <property type="term" value="C:nucleus"/>
    <property type="evidence" value="ECO:0007669"/>
    <property type="project" value="TreeGrafter"/>
</dbReference>
<dbReference type="AlphaFoldDB" id="A0A8T1WD59"/>
<dbReference type="GO" id="GO:0003677">
    <property type="term" value="F:DNA binding"/>
    <property type="evidence" value="ECO:0007669"/>
    <property type="project" value="InterPro"/>
</dbReference>
<gene>
    <name evidence="1" type="ORF">PHYPSEUDO_005265</name>
</gene>
<dbReference type="Proteomes" id="UP000694044">
    <property type="component" value="Unassembled WGS sequence"/>
</dbReference>
<name>A0A8T1WD59_9STRA</name>
<keyword evidence="2" id="KW-1185">Reference proteome</keyword>
<dbReference type="OrthoDB" id="205514at2759"/>
<evidence type="ECO:0000313" key="1">
    <source>
        <dbReference type="EMBL" id="KAG7391316.1"/>
    </source>
</evidence>
<sequence>MMSEKPPAAVHLELADYHDTDRMCELSPCWLQSAGASCELHQGLIRRPMLLFCLQALDEFIARSEWLDRQRWRVQACKLARRVFSAMWEADVLGTASSEQDILLSDYVSKKSSVAGVVLDVWRIIARYWDKYKHNFLHQQELYFTDAPDGGSAHLASKSSWDQVRALLHVYGMKRSQALSLAEQQSGDQPTVCELTVKQLCAGTHGLPSIEQLRVGMEYLGCKAAAPGVDSATIVRRPMMSQHDGKTAFHAILIHLTNWNNEVQVFPCGSFSRGAAFISVLDVLVAVPTPARTLTSSKVAADDKVFDDVVAALTSANVIPKGVMRRLSRTRGASIIPFKNGSILLDLKVFCPPRSWFALLYFTGPEDFVITFFTDLLKRSLRELPDTSFECIYASVAEALGQETLLEIASEKDLFDIVSRDYVQPPHRI</sequence>